<dbReference type="OrthoDB" id="2285968at2759"/>
<feature type="chain" id="PRO_5007843189" description="Extracellular membrane protein CFEM domain-containing protein" evidence="1">
    <location>
        <begin position="24"/>
        <end position="215"/>
    </location>
</feature>
<dbReference type="EMBL" id="LT550481">
    <property type="protein sequence ID" value="SAL95832.1"/>
    <property type="molecule type" value="Genomic_DNA"/>
</dbReference>
<protein>
    <recommendedName>
        <fullName evidence="4">Extracellular membrane protein CFEM domain-containing protein</fullName>
    </recommendedName>
</protein>
<sequence length="215" mass="21748">MQLLKLFASLAITLASSSILVQADPISDLESIHQLFKREDKLPFDSLPAGNCTAPSACTNIAQPATCHCNGVLTVCQNTQGQFCWGSLSLNQNSGCPSAPSPCSDSFNGEASCLCNSQAVLCVDQHNHYCYGTINASGGASSVSLASIPVGSQPVTSASASSSGQATLPSAPIAGSETAAASATATPSFATRLAFPSLQLGCTLLLVAVAFISSA</sequence>
<name>A0A163IXA3_ABSGL</name>
<dbReference type="Proteomes" id="UP000078561">
    <property type="component" value="Unassembled WGS sequence"/>
</dbReference>
<organism evidence="2">
    <name type="scientific">Absidia glauca</name>
    <name type="common">Pin mould</name>
    <dbReference type="NCBI Taxonomy" id="4829"/>
    <lineage>
        <taxon>Eukaryota</taxon>
        <taxon>Fungi</taxon>
        <taxon>Fungi incertae sedis</taxon>
        <taxon>Mucoromycota</taxon>
        <taxon>Mucoromycotina</taxon>
        <taxon>Mucoromycetes</taxon>
        <taxon>Mucorales</taxon>
        <taxon>Cunninghamellaceae</taxon>
        <taxon>Absidia</taxon>
    </lineage>
</organism>
<evidence type="ECO:0008006" key="4">
    <source>
        <dbReference type="Google" id="ProtNLM"/>
    </source>
</evidence>
<dbReference type="AlphaFoldDB" id="A0A163IXA3"/>
<dbReference type="OMA" id="TSCLCND"/>
<keyword evidence="1" id="KW-0732">Signal</keyword>
<reference evidence="2" key="1">
    <citation type="submission" date="2016-04" db="EMBL/GenBank/DDBJ databases">
        <authorList>
            <person name="Evans L.H."/>
            <person name="Alamgir A."/>
            <person name="Owens N."/>
            <person name="Weber N.D."/>
            <person name="Virtaneva K."/>
            <person name="Barbian K."/>
            <person name="Babar A."/>
            <person name="Rosenke K."/>
        </authorList>
    </citation>
    <scope>NUCLEOTIDE SEQUENCE [LARGE SCALE GENOMIC DNA]</scope>
    <source>
        <strain evidence="2">CBS 101.48</strain>
    </source>
</reference>
<evidence type="ECO:0000313" key="3">
    <source>
        <dbReference type="Proteomes" id="UP000078561"/>
    </source>
</evidence>
<dbReference type="InParanoid" id="A0A163IXA3"/>
<evidence type="ECO:0000256" key="1">
    <source>
        <dbReference type="SAM" id="SignalP"/>
    </source>
</evidence>
<accession>A0A163IXA3</accession>
<gene>
    <name evidence="2" type="primary">ABSGL_01173.1 scaffold 1223</name>
</gene>
<keyword evidence="3" id="KW-1185">Reference proteome</keyword>
<evidence type="ECO:0000313" key="2">
    <source>
        <dbReference type="EMBL" id="SAL95832.1"/>
    </source>
</evidence>
<feature type="signal peptide" evidence="1">
    <location>
        <begin position="1"/>
        <end position="23"/>
    </location>
</feature>
<proteinExistence type="predicted"/>